<dbReference type="EMBL" id="QCXX01000006">
    <property type="protein sequence ID" value="PUV22693.1"/>
    <property type="molecule type" value="Genomic_DNA"/>
</dbReference>
<accession>A0A363NPK3</accession>
<name>A0A363NPK3_9SPHI</name>
<evidence type="ECO:0000313" key="1">
    <source>
        <dbReference type="EMBL" id="PUV22693.1"/>
    </source>
</evidence>
<dbReference type="Proteomes" id="UP000250831">
    <property type="component" value="Unassembled WGS sequence"/>
</dbReference>
<evidence type="ECO:0000313" key="2">
    <source>
        <dbReference type="Proteomes" id="UP000250831"/>
    </source>
</evidence>
<organism evidence="1 2">
    <name type="scientific">Sphingobacterium athyrii</name>
    <dbReference type="NCBI Taxonomy" id="2152717"/>
    <lineage>
        <taxon>Bacteria</taxon>
        <taxon>Pseudomonadati</taxon>
        <taxon>Bacteroidota</taxon>
        <taxon>Sphingobacteriia</taxon>
        <taxon>Sphingobacteriales</taxon>
        <taxon>Sphingobacteriaceae</taxon>
        <taxon>Sphingobacterium</taxon>
    </lineage>
</organism>
<gene>
    <name evidence="1" type="ORF">DCO56_21090</name>
</gene>
<dbReference type="AlphaFoldDB" id="A0A363NPK3"/>
<reference evidence="1 2" key="1">
    <citation type="submission" date="2018-04" db="EMBL/GenBank/DDBJ databases">
        <title>Sphingobacterium sp. M46 Genome.</title>
        <authorList>
            <person name="Cheng J."/>
            <person name="Li Y."/>
        </authorList>
    </citation>
    <scope>NUCLEOTIDE SEQUENCE [LARGE SCALE GENOMIC DNA]</scope>
    <source>
        <strain evidence="1 2">M46</strain>
    </source>
</reference>
<sequence length="236" mass="27515">MIEIIKRPSIRKAEKPDVIMSCMDYVIICQVIKRLNEIDMRDDELSFLLGKPNNYVFSFIIKPSDKNRFHEDQLDLLPFILECPFSKIFVNDTQSGNIQLYHTKNIDEDGYKGFSHIVYSPNGDGTRIIWKKKNAPKGSTRKTNKAILALLKNWIDQGYFEQKRDALEIFKKIKAQGMFKFRISDIEKCMKILCGSRQALLQKDSVDGVLRYWRNEILEKMPEISAETIHSYLAKP</sequence>
<keyword evidence="2" id="KW-1185">Reference proteome</keyword>
<protein>
    <submittedName>
        <fullName evidence="1">Uncharacterized protein</fullName>
    </submittedName>
</protein>
<comment type="caution">
    <text evidence="1">The sequence shown here is derived from an EMBL/GenBank/DDBJ whole genome shotgun (WGS) entry which is preliminary data.</text>
</comment>
<proteinExistence type="predicted"/>